<feature type="transmembrane region" description="Helical" evidence="2">
    <location>
        <begin position="766"/>
        <end position="785"/>
    </location>
</feature>
<dbReference type="InterPro" id="IPR025738">
    <property type="entry name" value="BatD"/>
</dbReference>
<dbReference type="PANTHER" id="PTHR40940:SF2">
    <property type="entry name" value="BATD"/>
    <property type="match status" value="1"/>
</dbReference>
<dbReference type="InterPro" id="IPR003646">
    <property type="entry name" value="SH3-like_bac-type"/>
</dbReference>
<proteinExistence type="predicted"/>
<sequence>MKRYINILLLVLLPFTALAQHIRVLAPRQVEVGEQFQIEYIIYTDNVEGLKLGKMPTGVELLAGPYYTSQRNLQMVNGHMNSNSSESYTYVFMATKRGNFNIPPAKIIVNGQHLASTPVKITASGNANINRSAQINGSARADISAVRPESRVPTGKDLFVKVTANKRTVHEQEPVLLTYKVYTNVNLIRMAGKMPDIKGSHVQEIPLPQQKTFRTEKLNGRTYHTTTWSQYVVYPQITGKLRIPSVTFTGVIRPTLDDFDPFAFMNDGGDIPRQLQAEGLTIDVVPLPQKPANFSGAVGKLSMTAQLSKSNIKEGDPINLRVVIAGIGNLKLMRQPIVKFPNGFDVYDSKQTDKTHLTSNGVEGSMVYDFLAVPRKQGKYTVPPVSFVYFDTTTNSYKTLTTQAFQISVAKGDGTTQSVEAFTGNTKQDIHGLKTKETDMLAETNFFNSWGYWIVLLLILGGFVGALVMLRKRANIKGDIARLKGKNAERVALNRLHKANVFMEMHKAEDFYDENLKALWGYVSDKLTVPVEQLSRENIKEKFAELGIDGSVIDKFIEALDECEFQRYAPGDEQGNMSLTYDAAVKAITDIEEAMRNQRNNTSKKANGKSFLLLFAIVIALSAIALRASANTLDMAAKAYNKANYAEAIRIYKQLIKQKPSAILYYNLGNAYYRNNEVTQAIIAYERSLKLVPSDEDARYNLQLAQSKTIDRLSPESDLFLTRWLHAIVYSFSIDTWAIISLLVLLCSLSFMLLYFLAVDVKRRKIGFFSALSFLLLFMFSFSFAKIQQNEKRNTNQAVIVASIATVKATPDVKGENAVTLHEGTKVDIVDSSISGWKGIRLPDNTTGWIPTNQLEEI</sequence>
<dbReference type="EMBL" id="UGTP01000004">
    <property type="protein sequence ID" value="SUC37833.1"/>
    <property type="molecule type" value="Genomic_DNA"/>
</dbReference>
<dbReference type="PANTHER" id="PTHR40940">
    <property type="entry name" value="PROTEIN BATD-RELATED"/>
    <property type="match status" value="1"/>
</dbReference>
<dbReference type="GeneID" id="78571945"/>
<dbReference type="PROSITE" id="PS51781">
    <property type="entry name" value="SH3B"/>
    <property type="match status" value="1"/>
</dbReference>
<feature type="domain" description="SH3b" evidence="4">
    <location>
        <begin position="795"/>
        <end position="858"/>
    </location>
</feature>
<keyword evidence="3" id="KW-0732">Signal</keyword>
<dbReference type="InterPro" id="IPR011990">
    <property type="entry name" value="TPR-like_helical_dom_sf"/>
</dbReference>
<dbReference type="OrthoDB" id="2079210at2"/>
<accession>A0A379GBE3</accession>
<dbReference type="PROSITE" id="PS50293">
    <property type="entry name" value="TPR_REGION"/>
    <property type="match status" value="1"/>
</dbReference>
<dbReference type="InterPro" id="IPR019734">
    <property type="entry name" value="TPR_rpt"/>
</dbReference>
<keyword evidence="1" id="KW-0802">TPR repeat</keyword>
<name>A0A379GBE3_9BACT</name>
<dbReference type="RefSeq" id="WP_115084190.1">
    <property type="nucleotide sequence ID" value="NZ_JABZUS010000008.1"/>
</dbReference>
<dbReference type="Gene3D" id="1.25.40.10">
    <property type="entry name" value="Tetratricopeptide repeat domain"/>
    <property type="match status" value="1"/>
</dbReference>
<gene>
    <name evidence="5" type="ORF">NCTC13043_02331</name>
</gene>
<keyword evidence="2" id="KW-0472">Membrane</keyword>
<feature type="repeat" description="TPR" evidence="1">
    <location>
        <begin position="662"/>
        <end position="695"/>
    </location>
</feature>
<keyword evidence="2" id="KW-1133">Transmembrane helix</keyword>
<feature type="signal peptide" evidence="3">
    <location>
        <begin position="1"/>
        <end position="19"/>
    </location>
</feature>
<reference evidence="5 6" key="1">
    <citation type="submission" date="2018-06" db="EMBL/GenBank/DDBJ databases">
        <authorList>
            <consortium name="Pathogen Informatics"/>
            <person name="Doyle S."/>
        </authorList>
    </citation>
    <scope>NUCLEOTIDE SEQUENCE [LARGE SCALE GENOMIC DNA]</scope>
    <source>
        <strain evidence="5 6">NCTC13043</strain>
    </source>
</reference>
<evidence type="ECO:0000256" key="3">
    <source>
        <dbReference type="SAM" id="SignalP"/>
    </source>
</evidence>
<dbReference type="Pfam" id="PF13584">
    <property type="entry name" value="BatD"/>
    <property type="match status" value="3"/>
</dbReference>
<feature type="chain" id="PRO_5017069498" evidence="3">
    <location>
        <begin position="20"/>
        <end position="858"/>
    </location>
</feature>
<protein>
    <submittedName>
        <fullName evidence="5">Predicted O-linked N-acetylglucosamine transferase, SPINDLY family</fullName>
    </submittedName>
</protein>
<dbReference type="Proteomes" id="UP000254235">
    <property type="component" value="Unassembled WGS sequence"/>
</dbReference>
<keyword evidence="5" id="KW-0808">Transferase</keyword>
<feature type="transmembrane region" description="Helical" evidence="2">
    <location>
        <begin position="737"/>
        <end position="759"/>
    </location>
</feature>
<dbReference type="AlphaFoldDB" id="A0A379GBE3"/>
<dbReference type="SUPFAM" id="SSF48452">
    <property type="entry name" value="TPR-like"/>
    <property type="match status" value="2"/>
</dbReference>
<evidence type="ECO:0000313" key="5">
    <source>
        <dbReference type="EMBL" id="SUC37833.1"/>
    </source>
</evidence>
<keyword evidence="2" id="KW-0812">Transmembrane</keyword>
<dbReference type="SMART" id="SM00028">
    <property type="entry name" value="TPR"/>
    <property type="match status" value="1"/>
</dbReference>
<dbReference type="PROSITE" id="PS50005">
    <property type="entry name" value="TPR"/>
    <property type="match status" value="1"/>
</dbReference>
<dbReference type="GO" id="GO:0016740">
    <property type="term" value="F:transferase activity"/>
    <property type="evidence" value="ECO:0007669"/>
    <property type="project" value="UniProtKB-KW"/>
</dbReference>
<evidence type="ECO:0000256" key="1">
    <source>
        <dbReference type="PROSITE-ProRule" id="PRU00339"/>
    </source>
</evidence>
<feature type="transmembrane region" description="Helical" evidence="2">
    <location>
        <begin position="450"/>
        <end position="470"/>
    </location>
</feature>
<evidence type="ECO:0000256" key="2">
    <source>
        <dbReference type="SAM" id="Phobius"/>
    </source>
</evidence>
<evidence type="ECO:0000259" key="4">
    <source>
        <dbReference type="PROSITE" id="PS51781"/>
    </source>
</evidence>
<feature type="transmembrane region" description="Helical" evidence="2">
    <location>
        <begin position="611"/>
        <end position="630"/>
    </location>
</feature>
<evidence type="ECO:0000313" key="6">
    <source>
        <dbReference type="Proteomes" id="UP000254235"/>
    </source>
</evidence>
<dbReference type="Gene3D" id="2.30.30.40">
    <property type="entry name" value="SH3 Domains"/>
    <property type="match status" value="1"/>
</dbReference>
<organism evidence="5 6">
    <name type="scientific">Prevotella pallens</name>
    <dbReference type="NCBI Taxonomy" id="60133"/>
    <lineage>
        <taxon>Bacteria</taxon>
        <taxon>Pseudomonadati</taxon>
        <taxon>Bacteroidota</taxon>
        <taxon>Bacteroidia</taxon>
        <taxon>Bacteroidales</taxon>
        <taxon>Prevotellaceae</taxon>
        <taxon>Prevotella</taxon>
    </lineage>
</organism>
<dbReference type="Pfam" id="PF13432">
    <property type="entry name" value="TPR_16"/>
    <property type="match status" value="1"/>
</dbReference>